<feature type="compositionally biased region" description="Basic residues" evidence="7">
    <location>
        <begin position="214"/>
        <end position="225"/>
    </location>
</feature>
<keyword evidence="5" id="KW-0804">Transcription</keyword>
<accession>A0AAD8IHI1</accession>
<dbReference type="PROSITE" id="PS51369">
    <property type="entry name" value="TCP"/>
    <property type="match status" value="1"/>
</dbReference>
<evidence type="ECO:0000313" key="11">
    <source>
        <dbReference type="Proteomes" id="UP001237642"/>
    </source>
</evidence>
<evidence type="ECO:0000256" key="7">
    <source>
        <dbReference type="SAM" id="MobiDB-lite"/>
    </source>
</evidence>
<evidence type="ECO:0000256" key="1">
    <source>
        <dbReference type="ARBA" id="ARBA00004123"/>
    </source>
</evidence>
<sequence length="389" mass="44291">MYPSNGSVNSTTFPDHHFYPNLEIQDLSSSSSCLFHFPSPLNQYEDEAIYLQHLHAILSQNDLDKNGGANGMTVPENTANFSQNNDDMKVHISAGGSTDQPVAKMKMSKKDRHSKINTAHGPRDRRMRLSLDVARKFFGLQDMLRFDKASKTVEWLLKQSKMAIKELTGEFPQTNKGSGIFTASTSDCEVVSGIDECSVPETAASTKTVLPSTHSKKKRIRRVRKPTFYPLDKESRKKARERARERTKDKKKQQQQQLDDQQSTNLMTWSPTGIGKGLVGSSHNTINYNNPPSILDEVEEMQNTFEKQMRSERIREESINISDSNFFVKAGHWSPSALFNYQHNSEISQETSIIFIFAQPPISRASNKFIADLRVFDFFGLFQQRFEDF</sequence>
<proteinExistence type="predicted"/>
<evidence type="ECO:0000256" key="6">
    <source>
        <dbReference type="ARBA" id="ARBA00023242"/>
    </source>
</evidence>
<evidence type="ECO:0000256" key="4">
    <source>
        <dbReference type="ARBA" id="ARBA00023125"/>
    </source>
</evidence>
<feature type="domain" description="TCP" evidence="8">
    <location>
        <begin position="109"/>
        <end position="167"/>
    </location>
</feature>
<feature type="compositionally biased region" description="Polar residues" evidence="7">
    <location>
        <begin position="203"/>
        <end position="213"/>
    </location>
</feature>
<keyword evidence="2" id="KW-0217">Developmental protein</keyword>
<dbReference type="PROSITE" id="PS51370">
    <property type="entry name" value="R"/>
    <property type="match status" value="1"/>
</dbReference>
<dbReference type="PANTHER" id="PTHR31072">
    <property type="entry name" value="TRANSCRIPTION FACTOR TCP4-RELATED"/>
    <property type="match status" value="1"/>
</dbReference>
<gene>
    <name evidence="10" type="ORF">POM88_021760</name>
</gene>
<dbReference type="InterPro" id="IPR017888">
    <property type="entry name" value="CYC/TB1_R_domain"/>
</dbReference>
<dbReference type="InterPro" id="IPR017887">
    <property type="entry name" value="TF_TCP_subgr"/>
</dbReference>
<dbReference type="Pfam" id="PF03634">
    <property type="entry name" value="TCP"/>
    <property type="match status" value="1"/>
</dbReference>
<comment type="caution">
    <text evidence="10">The sequence shown here is derived from an EMBL/GenBank/DDBJ whole genome shotgun (WGS) entry which is preliminary data.</text>
</comment>
<keyword evidence="4" id="KW-0238">DNA-binding</keyword>
<organism evidence="10 11">
    <name type="scientific">Heracleum sosnowskyi</name>
    <dbReference type="NCBI Taxonomy" id="360622"/>
    <lineage>
        <taxon>Eukaryota</taxon>
        <taxon>Viridiplantae</taxon>
        <taxon>Streptophyta</taxon>
        <taxon>Embryophyta</taxon>
        <taxon>Tracheophyta</taxon>
        <taxon>Spermatophyta</taxon>
        <taxon>Magnoliopsida</taxon>
        <taxon>eudicotyledons</taxon>
        <taxon>Gunneridae</taxon>
        <taxon>Pentapetalae</taxon>
        <taxon>asterids</taxon>
        <taxon>campanulids</taxon>
        <taxon>Apiales</taxon>
        <taxon>Apiaceae</taxon>
        <taxon>Apioideae</taxon>
        <taxon>apioid superclade</taxon>
        <taxon>Tordylieae</taxon>
        <taxon>Tordyliinae</taxon>
        <taxon>Heracleum</taxon>
    </lineage>
</organism>
<dbReference type="InterPro" id="IPR005333">
    <property type="entry name" value="Transcription_factor_TCP"/>
</dbReference>
<keyword evidence="6" id="KW-0539">Nucleus</keyword>
<evidence type="ECO:0000259" key="8">
    <source>
        <dbReference type="PROSITE" id="PS51369"/>
    </source>
</evidence>
<dbReference type="GO" id="GO:0043565">
    <property type="term" value="F:sequence-specific DNA binding"/>
    <property type="evidence" value="ECO:0007669"/>
    <property type="project" value="TreeGrafter"/>
</dbReference>
<evidence type="ECO:0000259" key="9">
    <source>
        <dbReference type="PROSITE" id="PS51370"/>
    </source>
</evidence>
<dbReference type="GO" id="GO:0005634">
    <property type="term" value="C:nucleus"/>
    <property type="evidence" value="ECO:0007669"/>
    <property type="project" value="UniProtKB-SubCell"/>
</dbReference>
<dbReference type="AlphaFoldDB" id="A0AAD8IHI1"/>
<dbReference type="PANTHER" id="PTHR31072:SF226">
    <property type="entry name" value="TRANSCRIPTION FACTOR TCP18"/>
    <property type="match status" value="1"/>
</dbReference>
<keyword evidence="3" id="KW-0805">Transcription regulation</keyword>
<reference evidence="10" key="1">
    <citation type="submission" date="2023-02" db="EMBL/GenBank/DDBJ databases">
        <title>Genome of toxic invasive species Heracleum sosnowskyi carries increased number of genes despite the absence of recent whole-genome duplications.</title>
        <authorList>
            <person name="Schelkunov M."/>
            <person name="Shtratnikova V."/>
            <person name="Makarenko M."/>
            <person name="Klepikova A."/>
            <person name="Omelchenko D."/>
            <person name="Novikova G."/>
            <person name="Obukhova E."/>
            <person name="Bogdanov V."/>
            <person name="Penin A."/>
            <person name="Logacheva M."/>
        </authorList>
    </citation>
    <scope>NUCLEOTIDE SEQUENCE</scope>
    <source>
        <strain evidence="10">Hsosn_3</strain>
        <tissue evidence="10">Leaf</tissue>
    </source>
</reference>
<name>A0AAD8IHI1_9APIA</name>
<dbReference type="GO" id="GO:0003700">
    <property type="term" value="F:DNA-binding transcription factor activity"/>
    <property type="evidence" value="ECO:0007669"/>
    <property type="project" value="InterPro"/>
</dbReference>
<evidence type="ECO:0000256" key="2">
    <source>
        <dbReference type="ARBA" id="ARBA00022473"/>
    </source>
</evidence>
<evidence type="ECO:0000256" key="3">
    <source>
        <dbReference type="ARBA" id="ARBA00023015"/>
    </source>
</evidence>
<dbReference type="EMBL" id="JAUIZM010000005">
    <property type="protein sequence ID" value="KAK1384025.1"/>
    <property type="molecule type" value="Genomic_DNA"/>
</dbReference>
<reference evidence="10" key="2">
    <citation type="submission" date="2023-05" db="EMBL/GenBank/DDBJ databases">
        <authorList>
            <person name="Schelkunov M.I."/>
        </authorList>
    </citation>
    <scope>NUCLEOTIDE SEQUENCE</scope>
    <source>
        <strain evidence="10">Hsosn_3</strain>
        <tissue evidence="10">Leaf</tissue>
    </source>
</reference>
<feature type="domain" description="R" evidence="9">
    <location>
        <begin position="233"/>
        <end position="250"/>
    </location>
</feature>
<dbReference type="GO" id="GO:2000032">
    <property type="term" value="P:regulation of secondary shoot formation"/>
    <property type="evidence" value="ECO:0007669"/>
    <property type="project" value="TreeGrafter"/>
</dbReference>
<comment type="subcellular location">
    <subcellularLocation>
        <location evidence="1">Nucleus</location>
    </subcellularLocation>
</comment>
<keyword evidence="11" id="KW-1185">Reference proteome</keyword>
<protein>
    <submittedName>
        <fullName evidence="10">Transcription factor TEOSINTE BRANCHED 1</fullName>
    </submittedName>
</protein>
<evidence type="ECO:0000256" key="5">
    <source>
        <dbReference type="ARBA" id="ARBA00023163"/>
    </source>
</evidence>
<dbReference type="Proteomes" id="UP001237642">
    <property type="component" value="Unassembled WGS sequence"/>
</dbReference>
<feature type="region of interest" description="Disordered" evidence="7">
    <location>
        <begin position="202"/>
        <end position="268"/>
    </location>
</feature>
<evidence type="ECO:0000313" key="10">
    <source>
        <dbReference type="EMBL" id="KAK1384025.1"/>
    </source>
</evidence>